<reference evidence="3" key="1">
    <citation type="submission" date="2016-10" db="EMBL/GenBank/DDBJ databases">
        <authorList>
            <person name="Varghese N."/>
            <person name="Submissions S."/>
        </authorList>
    </citation>
    <scope>NUCLEOTIDE SEQUENCE [LARGE SCALE GENOMIC DNA]</scope>
    <source>
        <strain evidence="3">CGMCC 4.6856</strain>
    </source>
</reference>
<sequence length="256" mass="27365">MRIAVAGGTGTVGHHVVEEVESAGHEVVALSRRRGVDVRNQVRLATALAGVDAVIDTLNVASVRRGPAEEFFKATSEALQACAADAGVRHLVTLSILGMEDVPGYGYYRAKLVQEQTMLAGPVGATVLRASQFFEFAAQMIALTRRGRFAVVPQMRSQPVAARTVARHLVRLAVEQPGGRHELAGPEVHEIPDVARRIAVARGERLHVVGVPFPGRAGRAMRNGALLARAGTEIDGPTLEDWLSAVWQKPDGGPDR</sequence>
<accession>A0A1H9JL49</accession>
<dbReference type="PANTHER" id="PTHR12126:SF11">
    <property type="entry name" value="NADH DEHYDROGENASE [UBIQUINONE] 1 ALPHA SUBCOMPLEX SUBUNIT 9, MITOCHONDRIAL"/>
    <property type="match status" value="1"/>
</dbReference>
<dbReference type="InterPro" id="IPR036291">
    <property type="entry name" value="NAD(P)-bd_dom_sf"/>
</dbReference>
<dbReference type="Pfam" id="PF01370">
    <property type="entry name" value="Epimerase"/>
    <property type="match status" value="1"/>
</dbReference>
<dbReference type="STRING" id="1036181.SAMN05421756_106248"/>
<keyword evidence="3" id="KW-1185">Reference proteome</keyword>
<dbReference type="Gene3D" id="3.40.50.720">
    <property type="entry name" value="NAD(P)-binding Rossmann-like Domain"/>
    <property type="match status" value="1"/>
</dbReference>
<gene>
    <name evidence="2" type="ORF">SAMN05421756_106248</name>
</gene>
<dbReference type="GO" id="GO:0044877">
    <property type="term" value="F:protein-containing complex binding"/>
    <property type="evidence" value="ECO:0007669"/>
    <property type="project" value="TreeGrafter"/>
</dbReference>
<dbReference type="PANTHER" id="PTHR12126">
    <property type="entry name" value="NADH-UBIQUINONE OXIDOREDUCTASE 39 KDA SUBUNIT-RELATED"/>
    <property type="match status" value="1"/>
</dbReference>
<dbReference type="SUPFAM" id="SSF51735">
    <property type="entry name" value="NAD(P)-binding Rossmann-fold domains"/>
    <property type="match status" value="1"/>
</dbReference>
<dbReference type="InterPro" id="IPR001509">
    <property type="entry name" value="Epimerase_deHydtase"/>
</dbReference>
<dbReference type="InterPro" id="IPR051207">
    <property type="entry name" value="ComplexI_NDUFA9_subunit"/>
</dbReference>
<evidence type="ECO:0000313" key="3">
    <source>
        <dbReference type="Proteomes" id="UP000198504"/>
    </source>
</evidence>
<evidence type="ECO:0000313" key="2">
    <source>
        <dbReference type="EMBL" id="SEQ87493.1"/>
    </source>
</evidence>
<feature type="domain" description="NAD-dependent epimerase/dehydratase" evidence="1">
    <location>
        <begin position="3"/>
        <end position="93"/>
    </location>
</feature>
<organism evidence="2 3">
    <name type="scientific">Microlunatus flavus</name>
    <dbReference type="NCBI Taxonomy" id="1036181"/>
    <lineage>
        <taxon>Bacteria</taxon>
        <taxon>Bacillati</taxon>
        <taxon>Actinomycetota</taxon>
        <taxon>Actinomycetes</taxon>
        <taxon>Propionibacteriales</taxon>
        <taxon>Propionibacteriaceae</taxon>
        <taxon>Microlunatus</taxon>
    </lineage>
</organism>
<name>A0A1H9JL49_9ACTN</name>
<dbReference type="EMBL" id="FOFA01000006">
    <property type="protein sequence ID" value="SEQ87493.1"/>
    <property type="molecule type" value="Genomic_DNA"/>
</dbReference>
<proteinExistence type="predicted"/>
<dbReference type="RefSeq" id="WP_091182420.1">
    <property type="nucleotide sequence ID" value="NZ_FOFA01000006.1"/>
</dbReference>
<evidence type="ECO:0000259" key="1">
    <source>
        <dbReference type="Pfam" id="PF01370"/>
    </source>
</evidence>
<protein>
    <submittedName>
        <fullName evidence="2">Uncharacterized conserved protein YbjT, contains NAD(P)-binding and DUF2867 domains</fullName>
    </submittedName>
</protein>
<dbReference type="Proteomes" id="UP000198504">
    <property type="component" value="Unassembled WGS sequence"/>
</dbReference>
<dbReference type="OrthoDB" id="9771302at2"/>
<dbReference type="AlphaFoldDB" id="A0A1H9JL49"/>